<accession>A0A2T3P126</accession>
<dbReference type="EMBL" id="PYMA01000001">
    <property type="protein sequence ID" value="PSW22233.1"/>
    <property type="molecule type" value="Genomic_DNA"/>
</dbReference>
<comment type="caution">
    <text evidence="1">The sequence shown here is derived from an EMBL/GenBank/DDBJ whole genome shotgun (WGS) entry which is preliminary data.</text>
</comment>
<evidence type="ECO:0000313" key="2">
    <source>
        <dbReference type="Proteomes" id="UP000241771"/>
    </source>
</evidence>
<proteinExistence type="predicted"/>
<evidence type="ECO:0008006" key="3">
    <source>
        <dbReference type="Google" id="ProtNLM"/>
    </source>
</evidence>
<organism evidence="1 2">
    <name type="scientific">Photobacterium sanctipauli</name>
    <dbReference type="NCBI Taxonomy" id="1342794"/>
    <lineage>
        <taxon>Bacteria</taxon>
        <taxon>Pseudomonadati</taxon>
        <taxon>Pseudomonadota</taxon>
        <taxon>Gammaproteobacteria</taxon>
        <taxon>Vibrionales</taxon>
        <taxon>Vibrionaceae</taxon>
        <taxon>Photobacterium</taxon>
    </lineage>
</organism>
<reference evidence="1 2" key="1">
    <citation type="submission" date="2018-01" db="EMBL/GenBank/DDBJ databases">
        <title>Whole genome sequencing of Histamine producing bacteria.</title>
        <authorList>
            <person name="Butler K."/>
        </authorList>
    </citation>
    <scope>NUCLEOTIDE SEQUENCE [LARGE SCALE GENOMIC DNA]</scope>
    <source>
        <strain evidence="1 2">DSM 100436</strain>
    </source>
</reference>
<name>A0A2T3P126_9GAMM</name>
<protein>
    <recommendedName>
        <fullName evidence="3">C factor cell-cell signaling protein</fullName>
    </recommendedName>
</protein>
<gene>
    <name evidence="1" type="ORF">C9I98_02930</name>
</gene>
<dbReference type="Proteomes" id="UP000241771">
    <property type="component" value="Unassembled WGS sequence"/>
</dbReference>
<dbReference type="AlphaFoldDB" id="A0A2T3P126"/>
<keyword evidence="2" id="KW-1185">Reference proteome</keyword>
<evidence type="ECO:0000313" key="1">
    <source>
        <dbReference type="EMBL" id="PSW22233.1"/>
    </source>
</evidence>
<sequence>MKVLIEYTEMGKYRDNVWEGATTKTKGQTQAVTPSFAAQLIENNKAKLVTTECDHIIIEN</sequence>
<dbReference type="RefSeq" id="WP_107271550.1">
    <property type="nucleotide sequence ID" value="NZ_PYMA01000001.1"/>
</dbReference>